<keyword evidence="1" id="KW-0245">EGF-like domain</keyword>
<name>A0AAD9MV34_9ANNE</name>
<proteinExistence type="predicted"/>
<dbReference type="InterPro" id="IPR036056">
    <property type="entry name" value="Fibrinogen-like_C"/>
</dbReference>
<evidence type="ECO:0000313" key="4">
    <source>
        <dbReference type="EMBL" id="KAK2146902.1"/>
    </source>
</evidence>
<dbReference type="SUPFAM" id="SSF57196">
    <property type="entry name" value="EGF/Laminin"/>
    <property type="match status" value="1"/>
</dbReference>
<organism evidence="4 5">
    <name type="scientific">Paralvinella palmiformis</name>
    <dbReference type="NCBI Taxonomy" id="53620"/>
    <lineage>
        <taxon>Eukaryota</taxon>
        <taxon>Metazoa</taxon>
        <taxon>Spiralia</taxon>
        <taxon>Lophotrochozoa</taxon>
        <taxon>Annelida</taxon>
        <taxon>Polychaeta</taxon>
        <taxon>Sedentaria</taxon>
        <taxon>Canalipalpata</taxon>
        <taxon>Terebellida</taxon>
        <taxon>Terebelliformia</taxon>
        <taxon>Alvinellidae</taxon>
        <taxon>Paralvinella</taxon>
    </lineage>
</organism>
<evidence type="ECO:0000259" key="2">
    <source>
        <dbReference type="PROSITE" id="PS50026"/>
    </source>
</evidence>
<dbReference type="PROSITE" id="PS00022">
    <property type="entry name" value="EGF_1"/>
    <property type="match status" value="1"/>
</dbReference>
<keyword evidence="1" id="KW-1015">Disulfide bond</keyword>
<dbReference type="PANTHER" id="PTHR19143:SF462">
    <property type="entry name" value="APPLE DOMAIN-CONTAINING PROTEIN"/>
    <property type="match status" value="1"/>
</dbReference>
<gene>
    <name evidence="4" type="ORF">LSH36_579g01000</name>
</gene>
<keyword evidence="5" id="KW-1185">Reference proteome</keyword>
<evidence type="ECO:0000313" key="5">
    <source>
        <dbReference type="Proteomes" id="UP001208570"/>
    </source>
</evidence>
<feature type="domain" description="EGF-like" evidence="2">
    <location>
        <begin position="1"/>
        <end position="33"/>
    </location>
</feature>
<dbReference type="EMBL" id="JAODUP010000579">
    <property type="protein sequence ID" value="KAK2146902.1"/>
    <property type="molecule type" value="Genomic_DNA"/>
</dbReference>
<evidence type="ECO:0000256" key="1">
    <source>
        <dbReference type="PROSITE-ProRule" id="PRU00076"/>
    </source>
</evidence>
<sequence length="227" mass="25848">MMPCLNGATCSPTTTFPYYKCQCQPLNRGKKCDQFLQIPALFASETNITLQNGDTKQGLVEDGWVVLLRRKDGSVSFTSKSWDDYKNGFGQLKGEFWLGNELVHLLTTNASYRVRFDLVSHDGQWVYAEYSHFSVGPENDSYRLHIGGYSGNASDGMTGHGSNQTANNMPFYRPDDHFCSTGGWWLNQFCYVRLTGTYDLTKDSWLNIVWYPFSKRLAYADMKITII</sequence>
<dbReference type="InterPro" id="IPR002181">
    <property type="entry name" value="Fibrinogen_a/b/g_C_dom"/>
</dbReference>
<dbReference type="Pfam" id="PF00147">
    <property type="entry name" value="Fibrinogen_C"/>
    <property type="match status" value="1"/>
</dbReference>
<dbReference type="SMART" id="SM00186">
    <property type="entry name" value="FBG"/>
    <property type="match status" value="1"/>
</dbReference>
<dbReference type="PANTHER" id="PTHR19143">
    <property type="entry name" value="FIBRINOGEN/TENASCIN/ANGIOPOEITIN"/>
    <property type="match status" value="1"/>
</dbReference>
<feature type="disulfide bond" evidence="1">
    <location>
        <begin position="23"/>
        <end position="32"/>
    </location>
</feature>
<dbReference type="SUPFAM" id="SSF56496">
    <property type="entry name" value="Fibrinogen C-terminal domain-like"/>
    <property type="match status" value="1"/>
</dbReference>
<protein>
    <recommendedName>
        <fullName evidence="6">Fibrinogen C-terminal domain-containing protein</fullName>
    </recommendedName>
</protein>
<dbReference type="PROSITE" id="PS50026">
    <property type="entry name" value="EGF_3"/>
    <property type="match status" value="1"/>
</dbReference>
<dbReference type="Gene3D" id="3.90.215.10">
    <property type="entry name" value="Gamma Fibrinogen, chain A, domain 1"/>
    <property type="match status" value="1"/>
</dbReference>
<dbReference type="InterPro" id="IPR014716">
    <property type="entry name" value="Fibrinogen_a/b/g_C_1"/>
</dbReference>
<feature type="disulfide bond" evidence="1">
    <location>
        <begin position="4"/>
        <end position="21"/>
    </location>
</feature>
<dbReference type="AlphaFoldDB" id="A0AAD9MV34"/>
<dbReference type="InterPro" id="IPR050373">
    <property type="entry name" value="Fibrinogen_C-term_domain"/>
</dbReference>
<dbReference type="InterPro" id="IPR000742">
    <property type="entry name" value="EGF"/>
</dbReference>
<dbReference type="GO" id="GO:0005615">
    <property type="term" value="C:extracellular space"/>
    <property type="evidence" value="ECO:0007669"/>
    <property type="project" value="TreeGrafter"/>
</dbReference>
<dbReference type="PROSITE" id="PS51406">
    <property type="entry name" value="FIBRINOGEN_C_2"/>
    <property type="match status" value="1"/>
</dbReference>
<feature type="domain" description="Fibrinogen C-terminal" evidence="3">
    <location>
        <begin position="23"/>
        <end position="227"/>
    </location>
</feature>
<dbReference type="Proteomes" id="UP001208570">
    <property type="component" value="Unassembled WGS sequence"/>
</dbReference>
<accession>A0AAD9MV34</accession>
<comment type="caution">
    <text evidence="4">The sequence shown here is derived from an EMBL/GenBank/DDBJ whole genome shotgun (WGS) entry which is preliminary data.</text>
</comment>
<evidence type="ECO:0000259" key="3">
    <source>
        <dbReference type="PROSITE" id="PS51406"/>
    </source>
</evidence>
<comment type="caution">
    <text evidence="1">Lacks conserved residue(s) required for the propagation of feature annotation.</text>
</comment>
<reference evidence="4" key="1">
    <citation type="journal article" date="2023" name="Mol. Biol. Evol.">
        <title>Third-Generation Sequencing Reveals the Adaptive Role of the Epigenome in Three Deep-Sea Polychaetes.</title>
        <authorList>
            <person name="Perez M."/>
            <person name="Aroh O."/>
            <person name="Sun Y."/>
            <person name="Lan Y."/>
            <person name="Juniper S.K."/>
            <person name="Young C.R."/>
            <person name="Angers B."/>
            <person name="Qian P.Y."/>
        </authorList>
    </citation>
    <scope>NUCLEOTIDE SEQUENCE</scope>
    <source>
        <strain evidence="4">P08H-3</strain>
    </source>
</reference>
<evidence type="ECO:0008006" key="6">
    <source>
        <dbReference type="Google" id="ProtNLM"/>
    </source>
</evidence>